<sequence>MNDVIQLYNFGFLSITGRDALKFLQGYTTCDLELLKPGGHGIGATCNIQGRMLTNYRIVAIEQGFLLRMHSSLVEPTMTFLKKYIVFSKAALKDESAAYHCYGSIGPLTDATTQATNDGITIQVSTVGPRYEHWCQTDVAASDDPQRYAQWQLAELTEGYVWLETATREELIPQMLNLQRFGGISFTKGCYLGQEIVARMQYRGVLKRRLHRGHSDTPVVPGSLILSTTGGKLGQVVAVAGQQFLAVVQISDGQSADNQSNDAINSPINAQLETGAALVLSEVL</sequence>
<dbReference type="InterPro" id="IPR017703">
    <property type="entry name" value="YgfZ/GCV_T_CS"/>
</dbReference>
<dbReference type="EMBL" id="JABMOJ010000205">
    <property type="protein sequence ID" value="NQV64805.1"/>
    <property type="molecule type" value="Genomic_DNA"/>
</dbReference>
<dbReference type="Gene3D" id="2.40.30.160">
    <property type="match status" value="1"/>
</dbReference>
<dbReference type="NCBIfam" id="TIGR03317">
    <property type="entry name" value="ygfZ_signature"/>
    <property type="match status" value="1"/>
</dbReference>
<evidence type="ECO:0000313" key="1">
    <source>
        <dbReference type="EMBL" id="NQV64805.1"/>
    </source>
</evidence>
<organism evidence="1 2">
    <name type="scientific">SAR86 cluster bacterium</name>
    <dbReference type="NCBI Taxonomy" id="2030880"/>
    <lineage>
        <taxon>Bacteria</taxon>
        <taxon>Pseudomonadati</taxon>
        <taxon>Pseudomonadota</taxon>
        <taxon>Gammaproteobacteria</taxon>
        <taxon>SAR86 cluster</taxon>
    </lineage>
</organism>
<dbReference type="InterPro" id="IPR045179">
    <property type="entry name" value="YgfZ/GcvT"/>
</dbReference>
<dbReference type="AlphaFoldDB" id="A0A972VV38"/>
<dbReference type="SUPFAM" id="SSF103025">
    <property type="entry name" value="Folate-binding domain"/>
    <property type="match status" value="1"/>
</dbReference>
<dbReference type="Proteomes" id="UP000754644">
    <property type="component" value="Unassembled WGS sequence"/>
</dbReference>
<proteinExistence type="predicted"/>
<gene>
    <name evidence="1" type="ORF">HQ497_05505</name>
</gene>
<protein>
    <submittedName>
        <fullName evidence="1">Folate-binding protein YgfZ</fullName>
    </submittedName>
</protein>
<dbReference type="Gene3D" id="3.30.70.1400">
    <property type="entry name" value="Aminomethyltransferase beta-barrel domains"/>
    <property type="match status" value="1"/>
</dbReference>
<comment type="caution">
    <text evidence="1">The sequence shown here is derived from an EMBL/GenBank/DDBJ whole genome shotgun (WGS) entry which is preliminary data.</text>
</comment>
<name>A0A972VV38_9GAMM</name>
<reference evidence="1" key="1">
    <citation type="submission" date="2020-05" db="EMBL/GenBank/DDBJ databases">
        <title>Sulfur intermediates as new biogeochemical hubs in an aquatic model microbial ecosystem.</title>
        <authorList>
            <person name="Vigneron A."/>
        </authorList>
    </citation>
    <scope>NUCLEOTIDE SEQUENCE</scope>
    <source>
        <strain evidence="1">Bin.250</strain>
    </source>
</reference>
<dbReference type="PANTHER" id="PTHR22602:SF0">
    <property type="entry name" value="TRANSFERASE CAF17, MITOCHONDRIAL-RELATED"/>
    <property type="match status" value="1"/>
</dbReference>
<dbReference type="PANTHER" id="PTHR22602">
    <property type="entry name" value="TRANSFERASE CAF17, MITOCHONDRIAL-RELATED"/>
    <property type="match status" value="1"/>
</dbReference>
<accession>A0A972VV38</accession>
<evidence type="ECO:0000313" key="2">
    <source>
        <dbReference type="Proteomes" id="UP000754644"/>
    </source>
</evidence>
<dbReference type="GO" id="GO:0016226">
    <property type="term" value="P:iron-sulfur cluster assembly"/>
    <property type="evidence" value="ECO:0007669"/>
    <property type="project" value="TreeGrafter"/>
</dbReference>